<sequence length="73" mass="8241">MTDDLSQRLIHDTAKGMPADTDTSFAVMDRRGSHLQLAKRDTVPRPPHSADLMVQFSGHTETYFDDRLVLLTL</sequence>
<protein>
    <submittedName>
        <fullName evidence="2">Uncharacterized protein</fullName>
    </submittedName>
</protein>
<name>A0ABD0LSR9_9CAEN</name>
<evidence type="ECO:0000313" key="3">
    <source>
        <dbReference type="Proteomes" id="UP001519460"/>
    </source>
</evidence>
<dbReference type="AlphaFoldDB" id="A0ABD0LSR9"/>
<proteinExistence type="predicted"/>
<keyword evidence="3" id="KW-1185">Reference proteome</keyword>
<organism evidence="2 3">
    <name type="scientific">Batillaria attramentaria</name>
    <dbReference type="NCBI Taxonomy" id="370345"/>
    <lineage>
        <taxon>Eukaryota</taxon>
        <taxon>Metazoa</taxon>
        <taxon>Spiralia</taxon>
        <taxon>Lophotrochozoa</taxon>
        <taxon>Mollusca</taxon>
        <taxon>Gastropoda</taxon>
        <taxon>Caenogastropoda</taxon>
        <taxon>Sorbeoconcha</taxon>
        <taxon>Cerithioidea</taxon>
        <taxon>Batillariidae</taxon>
        <taxon>Batillaria</taxon>
    </lineage>
</organism>
<gene>
    <name evidence="2" type="ORF">BaRGS_00006370</name>
</gene>
<feature type="compositionally biased region" description="Basic and acidic residues" evidence="1">
    <location>
        <begin position="1"/>
        <end position="14"/>
    </location>
</feature>
<feature type="region of interest" description="Disordered" evidence="1">
    <location>
        <begin position="1"/>
        <end position="22"/>
    </location>
</feature>
<dbReference type="Proteomes" id="UP001519460">
    <property type="component" value="Unassembled WGS sequence"/>
</dbReference>
<evidence type="ECO:0000313" key="2">
    <source>
        <dbReference type="EMBL" id="KAK7502417.1"/>
    </source>
</evidence>
<dbReference type="EMBL" id="JACVVK020000026">
    <property type="protein sequence ID" value="KAK7502417.1"/>
    <property type="molecule type" value="Genomic_DNA"/>
</dbReference>
<reference evidence="2 3" key="1">
    <citation type="journal article" date="2023" name="Sci. Data">
        <title>Genome assembly of the Korean intertidal mud-creeper Batillaria attramentaria.</title>
        <authorList>
            <person name="Patra A.K."/>
            <person name="Ho P.T."/>
            <person name="Jun S."/>
            <person name="Lee S.J."/>
            <person name="Kim Y."/>
            <person name="Won Y.J."/>
        </authorList>
    </citation>
    <scope>NUCLEOTIDE SEQUENCE [LARGE SCALE GENOMIC DNA]</scope>
    <source>
        <strain evidence="2">Wonlab-2016</strain>
    </source>
</reference>
<accession>A0ABD0LSR9</accession>
<evidence type="ECO:0000256" key="1">
    <source>
        <dbReference type="SAM" id="MobiDB-lite"/>
    </source>
</evidence>
<comment type="caution">
    <text evidence="2">The sequence shown here is derived from an EMBL/GenBank/DDBJ whole genome shotgun (WGS) entry which is preliminary data.</text>
</comment>